<keyword evidence="8" id="KW-1185">Reference proteome</keyword>
<keyword evidence="3 6" id="KW-0805">Transcription regulation</keyword>
<evidence type="ECO:0000256" key="7">
    <source>
        <dbReference type="SAM" id="MobiDB-lite"/>
    </source>
</evidence>
<dbReference type="PROSITE" id="PS51754">
    <property type="entry name" value="OVATE"/>
    <property type="match status" value="1"/>
</dbReference>
<evidence type="ECO:0000256" key="1">
    <source>
        <dbReference type="ARBA" id="ARBA00004123"/>
    </source>
</evidence>
<evidence type="ECO:0000313" key="9">
    <source>
        <dbReference type="RefSeq" id="XP_010249776.1"/>
    </source>
</evidence>
<feature type="compositionally biased region" description="Basic and acidic residues" evidence="7">
    <location>
        <begin position="250"/>
        <end position="267"/>
    </location>
</feature>
<dbReference type="GeneID" id="104592239"/>
<keyword evidence="4 6" id="KW-0804">Transcription</keyword>
<dbReference type="AlphaFoldDB" id="A0A1U7Z8M3"/>
<dbReference type="PANTHER" id="PTHR33057:SF117">
    <property type="entry name" value="TRANSCRIPTION REPRESSOR OFP14"/>
    <property type="match status" value="1"/>
</dbReference>
<evidence type="ECO:0000256" key="6">
    <source>
        <dbReference type="RuleBase" id="RU367028"/>
    </source>
</evidence>
<dbReference type="FunCoup" id="A0A1U7Z8M3">
    <property type="interactions" value="260"/>
</dbReference>
<proteinExistence type="predicted"/>
<evidence type="ECO:0000256" key="3">
    <source>
        <dbReference type="ARBA" id="ARBA00023015"/>
    </source>
</evidence>
<evidence type="ECO:0000256" key="4">
    <source>
        <dbReference type="ARBA" id="ARBA00023163"/>
    </source>
</evidence>
<dbReference type="InterPro" id="IPR006458">
    <property type="entry name" value="Ovate_C"/>
</dbReference>
<accession>A0A1U7Z8M3</accession>
<comment type="function">
    <text evidence="6">Transcriptional repressor that regulates multiple aspects of plant growth and development.</text>
</comment>
<gene>
    <name evidence="9" type="primary">LOC104592239</name>
</gene>
<dbReference type="Proteomes" id="UP000189703">
    <property type="component" value="Unplaced"/>
</dbReference>
<dbReference type="GO" id="GO:0045892">
    <property type="term" value="P:negative regulation of DNA-templated transcription"/>
    <property type="evidence" value="ECO:0007669"/>
    <property type="project" value="UniProtKB-UniRule"/>
</dbReference>
<dbReference type="eggNOG" id="ENOG502RXZT">
    <property type="taxonomic scope" value="Eukaryota"/>
</dbReference>
<dbReference type="OMA" id="TSWILRG"/>
<dbReference type="NCBIfam" id="TIGR01568">
    <property type="entry name" value="A_thal_3678"/>
    <property type="match status" value="1"/>
</dbReference>
<reference evidence="9" key="1">
    <citation type="submission" date="2025-08" db="UniProtKB">
        <authorList>
            <consortium name="RefSeq"/>
        </authorList>
    </citation>
    <scope>IDENTIFICATION</scope>
</reference>
<evidence type="ECO:0000313" key="8">
    <source>
        <dbReference type="Proteomes" id="UP000189703"/>
    </source>
</evidence>
<dbReference type="GO" id="GO:0005634">
    <property type="term" value="C:nucleus"/>
    <property type="evidence" value="ECO:0007669"/>
    <property type="project" value="UniProtKB-SubCell"/>
</dbReference>
<dbReference type="InterPro" id="IPR038933">
    <property type="entry name" value="Ovate"/>
</dbReference>
<evidence type="ECO:0000256" key="2">
    <source>
        <dbReference type="ARBA" id="ARBA00022491"/>
    </source>
</evidence>
<comment type="subcellular location">
    <subcellularLocation>
        <location evidence="1 6">Nucleus</location>
    </subcellularLocation>
</comment>
<feature type="region of interest" description="Disordered" evidence="7">
    <location>
        <begin position="243"/>
        <end position="274"/>
    </location>
</feature>
<dbReference type="RefSeq" id="XP_010249776.1">
    <property type="nucleotide sequence ID" value="XM_010251474.2"/>
</dbReference>
<dbReference type="PANTHER" id="PTHR33057">
    <property type="entry name" value="TRANSCRIPTION REPRESSOR OFP7-RELATED"/>
    <property type="match status" value="1"/>
</dbReference>
<keyword evidence="2 6" id="KW-0678">Repressor</keyword>
<protein>
    <recommendedName>
        <fullName evidence="6">Transcription repressor</fullName>
    </recommendedName>
    <alternativeName>
        <fullName evidence="6">Ovate family protein</fullName>
    </alternativeName>
</protein>
<dbReference type="OrthoDB" id="689980at2759"/>
<dbReference type="KEGG" id="nnu:104592239"/>
<keyword evidence="5 6" id="KW-0539">Nucleus</keyword>
<organism evidence="8 9">
    <name type="scientific">Nelumbo nucifera</name>
    <name type="common">Sacred lotus</name>
    <dbReference type="NCBI Taxonomy" id="4432"/>
    <lineage>
        <taxon>Eukaryota</taxon>
        <taxon>Viridiplantae</taxon>
        <taxon>Streptophyta</taxon>
        <taxon>Embryophyta</taxon>
        <taxon>Tracheophyta</taxon>
        <taxon>Spermatophyta</taxon>
        <taxon>Magnoliopsida</taxon>
        <taxon>Proteales</taxon>
        <taxon>Nelumbonaceae</taxon>
        <taxon>Nelumbo</taxon>
    </lineage>
</organism>
<name>A0A1U7Z8M3_NELNU</name>
<sequence length="274" mass="30651">MPKNLQKALQIYLSKLKKPTPQLFIPRNAITSSTSWILSGCKYPKTPSFAVDRSRPDSHDNDAAALVDIDRFQFENFSSLYSNGSDDETIRLGSSSGFLFESPRFVDPPPDLHASQRFFVSPGTSGSLIEEARLSASTSDGIGSSSTTFQDSTTESVTVSSETMGLNLPSDSIAVLTSSSDPYEDFRRSMKEMVEDRLHHHQTIDWEFMEELLFSYLNLNEKKSYKYILGAFVDMVVTLRQNSQTAPAKAGKDSGDRRKEKERRCNVRTESLVS</sequence>
<evidence type="ECO:0000256" key="5">
    <source>
        <dbReference type="ARBA" id="ARBA00023242"/>
    </source>
</evidence>
<dbReference type="Pfam" id="PF04844">
    <property type="entry name" value="Ovate"/>
    <property type="match status" value="1"/>
</dbReference>